<reference evidence="1 2" key="1">
    <citation type="journal article" date="2021" name="Plant Biotechnol. J.">
        <title>Multi-omics assisted identification of the key and species-specific regulatory components of drought-tolerant mechanisms in Gossypium stocksii.</title>
        <authorList>
            <person name="Yu D."/>
            <person name="Ke L."/>
            <person name="Zhang D."/>
            <person name="Wu Y."/>
            <person name="Sun Y."/>
            <person name="Mei J."/>
            <person name="Sun J."/>
            <person name="Sun Y."/>
        </authorList>
    </citation>
    <scope>NUCLEOTIDE SEQUENCE [LARGE SCALE GENOMIC DNA]</scope>
    <source>
        <strain evidence="2">cv. E1</strain>
        <tissue evidence="1">Leaf</tissue>
    </source>
</reference>
<dbReference type="EMBL" id="JAIQCV010000010">
    <property type="protein sequence ID" value="KAH1055929.1"/>
    <property type="molecule type" value="Genomic_DNA"/>
</dbReference>
<evidence type="ECO:0000313" key="2">
    <source>
        <dbReference type="Proteomes" id="UP000828251"/>
    </source>
</evidence>
<evidence type="ECO:0000313" key="1">
    <source>
        <dbReference type="EMBL" id="KAH1055929.1"/>
    </source>
</evidence>
<gene>
    <name evidence="1" type="ORF">J1N35_033994</name>
</gene>
<accession>A0A9D3ZPM9</accession>
<dbReference type="AlphaFoldDB" id="A0A9D3ZPM9"/>
<dbReference type="OrthoDB" id="999395at2759"/>
<proteinExistence type="predicted"/>
<dbReference type="Proteomes" id="UP000828251">
    <property type="component" value="Unassembled WGS sequence"/>
</dbReference>
<keyword evidence="2" id="KW-1185">Reference proteome</keyword>
<protein>
    <submittedName>
        <fullName evidence="1">Uncharacterized protein</fullName>
    </submittedName>
</protein>
<organism evidence="1 2">
    <name type="scientific">Gossypium stocksii</name>
    <dbReference type="NCBI Taxonomy" id="47602"/>
    <lineage>
        <taxon>Eukaryota</taxon>
        <taxon>Viridiplantae</taxon>
        <taxon>Streptophyta</taxon>
        <taxon>Embryophyta</taxon>
        <taxon>Tracheophyta</taxon>
        <taxon>Spermatophyta</taxon>
        <taxon>Magnoliopsida</taxon>
        <taxon>eudicotyledons</taxon>
        <taxon>Gunneridae</taxon>
        <taxon>Pentapetalae</taxon>
        <taxon>rosids</taxon>
        <taxon>malvids</taxon>
        <taxon>Malvales</taxon>
        <taxon>Malvaceae</taxon>
        <taxon>Malvoideae</taxon>
        <taxon>Gossypium</taxon>
    </lineage>
</organism>
<name>A0A9D3ZPM9_9ROSI</name>
<comment type="caution">
    <text evidence="1">The sequence shown here is derived from an EMBL/GenBank/DDBJ whole genome shotgun (WGS) entry which is preliminary data.</text>
</comment>
<sequence>MKRHENSYKFHINNFKVLFFFMMATTTHESGKLRELASNFVKFDRLLMLWILQNQKRMKMNFLLQPRERQKLDSADYMCIGRMLNGSSNCLFNTYQNEVTTKEL</sequence>